<evidence type="ECO:0000256" key="1">
    <source>
        <dbReference type="ARBA" id="ARBA00013260"/>
    </source>
</evidence>
<keyword evidence="6" id="KW-0812">Transmembrane</keyword>
<keyword evidence="6" id="KW-1133">Transmembrane helix</keyword>
<dbReference type="NCBIfam" id="NF003314">
    <property type="entry name" value="PRK04322.1"/>
    <property type="match status" value="1"/>
</dbReference>
<dbReference type="InterPro" id="IPR023476">
    <property type="entry name" value="Pep_tRNA_hydro_II_dom_sf"/>
</dbReference>
<evidence type="ECO:0000313" key="9">
    <source>
        <dbReference type="Proteomes" id="UP001498771"/>
    </source>
</evidence>
<dbReference type="InterPro" id="IPR002833">
    <property type="entry name" value="PTH2"/>
</dbReference>
<dbReference type="EMBL" id="JBBJBU010000002">
    <property type="protein sequence ID" value="KAK7206698.1"/>
    <property type="molecule type" value="Genomic_DNA"/>
</dbReference>
<evidence type="ECO:0000256" key="3">
    <source>
        <dbReference type="ARBA" id="ARBA00038050"/>
    </source>
</evidence>
<dbReference type="Proteomes" id="UP001498771">
    <property type="component" value="Unassembled WGS sequence"/>
</dbReference>
<evidence type="ECO:0000259" key="7">
    <source>
        <dbReference type="PROSITE" id="PS50835"/>
    </source>
</evidence>
<dbReference type="RefSeq" id="XP_064769731.1">
    <property type="nucleotide sequence ID" value="XM_064911006.1"/>
</dbReference>
<comment type="similarity">
    <text evidence="3">Belongs to the PTH2 family.</text>
</comment>
<dbReference type="PANTHER" id="PTHR12649">
    <property type="entry name" value="PEPTIDYL-TRNA HYDROLASE 2"/>
    <property type="match status" value="1"/>
</dbReference>
<sequence length="212" mass="22946">MLPQLSSDSIKYVTAGLAGFVLGAAICSRTLLAPAASAKHRSKRSKRKTVTESEKEEEDEEEDDDDDEEYTDDDSDYDSESAPDNIKDASPFDMFVEHKMILVVRTDLGMTKGKAAAQCCHAALGCYKRASMSIPNTVRIWERSGQPKITVQTKGEDSLLLLQALAESVGITHCLIHDAGRTQIAAGSATVLGLGPAPKNKLDQITGDLKLY</sequence>
<dbReference type="EC" id="3.1.1.29" evidence="1"/>
<name>A0ABR1FC27_9ASCO</name>
<dbReference type="InterPro" id="IPR007110">
    <property type="entry name" value="Ig-like_dom"/>
</dbReference>
<evidence type="ECO:0000313" key="8">
    <source>
        <dbReference type="EMBL" id="KAK7206698.1"/>
    </source>
</evidence>
<comment type="caution">
    <text evidence="8">The sequence shown here is derived from an EMBL/GenBank/DDBJ whole genome shotgun (WGS) entry which is preliminary data.</text>
</comment>
<dbReference type="Gene3D" id="3.40.1490.10">
    <property type="entry name" value="Bit1"/>
    <property type="match status" value="1"/>
</dbReference>
<evidence type="ECO:0000256" key="4">
    <source>
        <dbReference type="ARBA" id="ARBA00048707"/>
    </source>
</evidence>
<dbReference type="PROSITE" id="PS50835">
    <property type="entry name" value="IG_LIKE"/>
    <property type="match status" value="1"/>
</dbReference>
<protein>
    <recommendedName>
        <fullName evidence="1">peptidyl-tRNA hydrolase</fullName>
        <ecNumber evidence="1">3.1.1.29</ecNumber>
    </recommendedName>
</protein>
<feature type="compositionally biased region" description="Basic residues" evidence="5">
    <location>
        <begin position="38"/>
        <end position="48"/>
    </location>
</feature>
<feature type="transmembrane region" description="Helical" evidence="6">
    <location>
        <begin position="12"/>
        <end position="38"/>
    </location>
</feature>
<dbReference type="SUPFAM" id="SSF102462">
    <property type="entry name" value="Peptidyl-tRNA hydrolase II"/>
    <property type="match status" value="1"/>
</dbReference>
<keyword evidence="9" id="KW-1185">Reference proteome</keyword>
<reference evidence="8 9" key="1">
    <citation type="submission" date="2024-03" db="EMBL/GenBank/DDBJ databases">
        <title>Genome-scale model development and genomic sequencing of the oleaginous clade Lipomyces.</title>
        <authorList>
            <consortium name="Lawrence Berkeley National Laboratory"/>
            <person name="Czajka J.J."/>
            <person name="Han Y."/>
            <person name="Kim J."/>
            <person name="Mondo S.J."/>
            <person name="Hofstad B.A."/>
            <person name="Robles A."/>
            <person name="Haridas S."/>
            <person name="Riley R."/>
            <person name="LaButti K."/>
            <person name="Pangilinan J."/>
            <person name="Andreopoulos W."/>
            <person name="Lipzen A."/>
            <person name="Yan J."/>
            <person name="Wang M."/>
            <person name="Ng V."/>
            <person name="Grigoriev I.V."/>
            <person name="Spatafora J.W."/>
            <person name="Magnuson J.K."/>
            <person name="Baker S.E."/>
            <person name="Pomraning K.R."/>
        </authorList>
    </citation>
    <scope>NUCLEOTIDE SEQUENCE [LARGE SCALE GENOMIC DNA]</scope>
    <source>
        <strain evidence="8 9">Phaff 52-87</strain>
    </source>
</reference>
<proteinExistence type="inferred from homology"/>
<keyword evidence="2 8" id="KW-0378">Hydrolase</keyword>
<comment type="catalytic activity">
    <reaction evidence="4">
        <text>an N-acyl-L-alpha-aminoacyl-tRNA + H2O = an N-acyl-L-amino acid + a tRNA + H(+)</text>
        <dbReference type="Rhea" id="RHEA:54448"/>
        <dbReference type="Rhea" id="RHEA-COMP:10123"/>
        <dbReference type="Rhea" id="RHEA-COMP:13883"/>
        <dbReference type="ChEBI" id="CHEBI:15377"/>
        <dbReference type="ChEBI" id="CHEBI:15378"/>
        <dbReference type="ChEBI" id="CHEBI:59874"/>
        <dbReference type="ChEBI" id="CHEBI:78442"/>
        <dbReference type="ChEBI" id="CHEBI:138191"/>
        <dbReference type="EC" id="3.1.1.29"/>
    </reaction>
</comment>
<gene>
    <name evidence="8" type="ORF">BZA70DRAFT_266117</name>
</gene>
<evidence type="ECO:0000256" key="2">
    <source>
        <dbReference type="ARBA" id="ARBA00022801"/>
    </source>
</evidence>
<dbReference type="CDD" id="cd02430">
    <property type="entry name" value="PTH2"/>
    <property type="match status" value="1"/>
</dbReference>
<evidence type="ECO:0000256" key="5">
    <source>
        <dbReference type="SAM" id="MobiDB-lite"/>
    </source>
</evidence>
<feature type="region of interest" description="Disordered" evidence="5">
    <location>
        <begin position="34"/>
        <end position="89"/>
    </location>
</feature>
<feature type="compositionally biased region" description="Acidic residues" evidence="5">
    <location>
        <begin position="54"/>
        <end position="81"/>
    </location>
</feature>
<dbReference type="GeneID" id="90036518"/>
<keyword evidence="6" id="KW-0472">Membrane</keyword>
<dbReference type="PANTHER" id="PTHR12649:SF11">
    <property type="entry name" value="PEPTIDYL-TRNA HYDROLASE 2, MITOCHONDRIAL"/>
    <property type="match status" value="1"/>
</dbReference>
<organism evidence="8 9">
    <name type="scientific">Myxozyma melibiosi</name>
    <dbReference type="NCBI Taxonomy" id="54550"/>
    <lineage>
        <taxon>Eukaryota</taxon>
        <taxon>Fungi</taxon>
        <taxon>Dikarya</taxon>
        <taxon>Ascomycota</taxon>
        <taxon>Saccharomycotina</taxon>
        <taxon>Lipomycetes</taxon>
        <taxon>Lipomycetales</taxon>
        <taxon>Lipomycetaceae</taxon>
        <taxon>Myxozyma</taxon>
    </lineage>
</organism>
<feature type="domain" description="Ig-like" evidence="7">
    <location>
        <begin position="91"/>
        <end position="192"/>
    </location>
</feature>
<evidence type="ECO:0000256" key="6">
    <source>
        <dbReference type="SAM" id="Phobius"/>
    </source>
</evidence>
<dbReference type="NCBIfam" id="TIGR00283">
    <property type="entry name" value="arch_pth2"/>
    <property type="match status" value="1"/>
</dbReference>
<dbReference type="Pfam" id="PF01981">
    <property type="entry name" value="PTH2"/>
    <property type="match status" value="1"/>
</dbReference>
<accession>A0ABR1FC27</accession>
<dbReference type="GO" id="GO:0016787">
    <property type="term" value="F:hydrolase activity"/>
    <property type="evidence" value="ECO:0007669"/>
    <property type="project" value="UniProtKB-KW"/>
</dbReference>